<dbReference type="Pfam" id="PF01916">
    <property type="entry name" value="DS"/>
    <property type="match status" value="1"/>
</dbReference>
<reference evidence="4" key="2">
    <citation type="submission" date="2015-03" db="UniProtKB">
        <authorList>
            <consortium name="EnsemblPlants"/>
        </authorList>
    </citation>
    <scope>IDENTIFICATION</scope>
</reference>
<dbReference type="AlphaFoldDB" id="A0A0D3AHX5"/>
<dbReference type="GO" id="GO:0034038">
    <property type="term" value="F:deoxyhypusine synthase activity"/>
    <property type="evidence" value="ECO:0007669"/>
    <property type="project" value="TreeGrafter"/>
</dbReference>
<dbReference type="EnsemblPlants" id="Bo2g007090.1">
    <property type="protein sequence ID" value="Bo2g007090.1"/>
    <property type="gene ID" value="Bo2g007090"/>
</dbReference>
<dbReference type="FunFam" id="3.40.910.10:FF:000010">
    <property type="entry name" value="Deoxyhypusine synthase"/>
    <property type="match status" value="1"/>
</dbReference>
<accession>A0A0D3AHX5</accession>
<evidence type="ECO:0000313" key="5">
    <source>
        <dbReference type="Proteomes" id="UP000032141"/>
    </source>
</evidence>
<comment type="cofactor">
    <cofactor evidence="1">
        <name>NAD(+)</name>
        <dbReference type="ChEBI" id="CHEBI:57540"/>
    </cofactor>
</comment>
<evidence type="ECO:0000313" key="4">
    <source>
        <dbReference type="EnsemblPlants" id="Bo2g007090.1"/>
    </source>
</evidence>
<organism evidence="4 5">
    <name type="scientific">Brassica oleracea var. oleracea</name>
    <dbReference type="NCBI Taxonomy" id="109376"/>
    <lineage>
        <taxon>Eukaryota</taxon>
        <taxon>Viridiplantae</taxon>
        <taxon>Streptophyta</taxon>
        <taxon>Embryophyta</taxon>
        <taxon>Tracheophyta</taxon>
        <taxon>Spermatophyta</taxon>
        <taxon>Magnoliopsida</taxon>
        <taxon>eudicotyledons</taxon>
        <taxon>Gunneridae</taxon>
        <taxon>Pentapetalae</taxon>
        <taxon>rosids</taxon>
        <taxon>malvids</taxon>
        <taxon>Brassicales</taxon>
        <taxon>Brassicaceae</taxon>
        <taxon>Brassiceae</taxon>
        <taxon>Brassica</taxon>
    </lineage>
</organism>
<dbReference type="Gene3D" id="3.40.910.10">
    <property type="entry name" value="Deoxyhypusine synthase"/>
    <property type="match status" value="2"/>
</dbReference>
<dbReference type="Proteomes" id="UP000032141">
    <property type="component" value="Chromosome C2"/>
</dbReference>
<proteinExistence type="inferred from homology"/>
<evidence type="ECO:0000256" key="2">
    <source>
        <dbReference type="ARBA" id="ARBA00009892"/>
    </source>
</evidence>
<protein>
    <recommendedName>
        <fullName evidence="6">Deoxyhypusine synthase</fullName>
    </recommendedName>
</protein>
<name>A0A0D3AHX5_BRAOL</name>
<comment type="similarity">
    <text evidence="2">Belongs to the deoxyhypusine synthase family.</text>
</comment>
<keyword evidence="3" id="KW-0520">NAD</keyword>
<dbReference type="STRING" id="109376.A0A0D3AHX5"/>
<evidence type="ECO:0000256" key="1">
    <source>
        <dbReference type="ARBA" id="ARBA00001911"/>
    </source>
</evidence>
<dbReference type="eggNOG" id="KOG2924">
    <property type="taxonomic scope" value="Eukaryota"/>
</dbReference>
<keyword evidence="5" id="KW-1185">Reference proteome</keyword>
<dbReference type="InterPro" id="IPR002773">
    <property type="entry name" value="Deoxyhypusine_synthase"/>
</dbReference>
<dbReference type="PANTHER" id="PTHR11703:SF0">
    <property type="entry name" value="DEOXYHYPUSINE SYNTHASE"/>
    <property type="match status" value="1"/>
</dbReference>
<reference evidence="4 5" key="1">
    <citation type="journal article" date="2014" name="Genome Biol.">
        <title>Transcriptome and methylome profiling reveals relics of genome dominance in the mesopolyploid Brassica oleracea.</title>
        <authorList>
            <person name="Parkin I.A."/>
            <person name="Koh C."/>
            <person name="Tang H."/>
            <person name="Robinson S.J."/>
            <person name="Kagale S."/>
            <person name="Clarke W.E."/>
            <person name="Town C.D."/>
            <person name="Nixon J."/>
            <person name="Krishnakumar V."/>
            <person name="Bidwell S.L."/>
            <person name="Denoeud F."/>
            <person name="Belcram H."/>
            <person name="Links M.G."/>
            <person name="Just J."/>
            <person name="Clarke C."/>
            <person name="Bender T."/>
            <person name="Huebert T."/>
            <person name="Mason A.S."/>
            <person name="Pires J.C."/>
            <person name="Barker G."/>
            <person name="Moore J."/>
            <person name="Walley P.G."/>
            <person name="Manoli S."/>
            <person name="Batley J."/>
            <person name="Edwards D."/>
            <person name="Nelson M.N."/>
            <person name="Wang X."/>
            <person name="Paterson A.H."/>
            <person name="King G."/>
            <person name="Bancroft I."/>
            <person name="Chalhoub B."/>
            <person name="Sharpe A.G."/>
        </authorList>
    </citation>
    <scope>NUCLEOTIDE SEQUENCE</scope>
    <source>
        <strain evidence="4 5">cv. TO1000</strain>
    </source>
</reference>
<dbReference type="InterPro" id="IPR029035">
    <property type="entry name" value="DHS-like_NAD/FAD-binding_dom"/>
</dbReference>
<dbReference type="HOGENOM" id="CLU_1059033_0_0_1"/>
<sequence length="263" mass="29197">MPQDYLKTEFRFGPNQSFLSKASCPRTLELNSFTVPVRSSTNMEEDLVFSTVHSTVFKESESLEGKCDKIEGYDFNQGVNYPKLLRSMLTTGFQASNLGEAIDIVNQMLEWRLADEATVAEEENESVRCKIFLGFTSNLVSSGVRETIRYLVQHHMVNIRAMNGVHATPRKTGMIILGGGLPKHHICNANMMRNGADYAVFINTGQEFDGSDSGARPDEAVSWGKIRGSAKTVKVHCDATIAFPLLVAETFASKREQTCEPKT</sequence>
<evidence type="ECO:0008006" key="6">
    <source>
        <dbReference type="Google" id="ProtNLM"/>
    </source>
</evidence>
<dbReference type="PANTHER" id="PTHR11703">
    <property type="entry name" value="DEOXYHYPUSINE SYNTHASE"/>
    <property type="match status" value="1"/>
</dbReference>
<dbReference type="GO" id="GO:0005737">
    <property type="term" value="C:cytoplasm"/>
    <property type="evidence" value="ECO:0007669"/>
    <property type="project" value="TreeGrafter"/>
</dbReference>
<dbReference type="Gramene" id="Bo2g007090.1">
    <property type="protein sequence ID" value="Bo2g007090.1"/>
    <property type="gene ID" value="Bo2g007090"/>
</dbReference>
<dbReference type="SUPFAM" id="SSF52467">
    <property type="entry name" value="DHS-like NAD/FAD-binding domain"/>
    <property type="match status" value="2"/>
</dbReference>
<dbReference type="InterPro" id="IPR036982">
    <property type="entry name" value="Deoxyhypusine_synthase_sf"/>
</dbReference>
<evidence type="ECO:0000256" key="3">
    <source>
        <dbReference type="ARBA" id="ARBA00023027"/>
    </source>
</evidence>